<dbReference type="PANTHER" id="PTHR11690:SF298">
    <property type="entry name" value="AMILORIDE-SENSITIVE SODIUM CHANNEL SUBUNIT BETA-LIKE"/>
    <property type="match status" value="1"/>
</dbReference>
<dbReference type="PANTHER" id="PTHR11690">
    <property type="entry name" value="AMILORIDE-SENSITIVE SODIUM CHANNEL-RELATED"/>
    <property type="match status" value="1"/>
</dbReference>
<feature type="transmembrane region" description="Helical" evidence="12">
    <location>
        <begin position="40"/>
        <end position="65"/>
    </location>
</feature>
<evidence type="ECO:0000256" key="5">
    <source>
        <dbReference type="ARBA" id="ARBA00022989"/>
    </source>
</evidence>
<gene>
    <name evidence="13" type="ORF">NDU88_004761</name>
</gene>
<keyword evidence="4 11" id="KW-0812">Transmembrane</keyword>
<keyword evidence="5 12" id="KW-1133">Transmembrane helix</keyword>
<evidence type="ECO:0000256" key="3">
    <source>
        <dbReference type="ARBA" id="ARBA00022461"/>
    </source>
</evidence>
<dbReference type="PRINTS" id="PR01078">
    <property type="entry name" value="AMINACHANNEL"/>
</dbReference>
<keyword evidence="14" id="KW-1185">Reference proteome</keyword>
<dbReference type="EMBL" id="JANPWB010000011">
    <property type="protein sequence ID" value="KAJ1126353.1"/>
    <property type="molecule type" value="Genomic_DNA"/>
</dbReference>
<comment type="caution">
    <text evidence="13">The sequence shown here is derived from an EMBL/GenBank/DDBJ whole genome shotgun (WGS) entry which is preliminary data.</text>
</comment>
<evidence type="ECO:0000256" key="12">
    <source>
        <dbReference type="SAM" id="Phobius"/>
    </source>
</evidence>
<dbReference type="AlphaFoldDB" id="A0AAV7PDH7"/>
<keyword evidence="7 11" id="KW-0406">Ion transport</keyword>
<comment type="similarity">
    <text evidence="11">Belongs to the amiloride-sensitive sodium channel (TC 1.A.6) family.</text>
</comment>
<evidence type="ECO:0000256" key="2">
    <source>
        <dbReference type="ARBA" id="ARBA00022448"/>
    </source>
</evidence>
<organism evidence="13 14">
    <name type="scientific">Pleurodeles waltl</name>
    <name type="common">Iberian ribbed newt</name>
    <dbReference type="NCBI Taxonomy" id="8319"/>
    <lineage>
        <taxon>Eukaryota</taxon>
        <taxon>Metazoa</taxon>
        <taxon>Chordata</taxon>
        <taxon>Craniata</taxon>
        <taxon>Vertebrata</taxon>
        <taxon>Euteleostomi</taxon>
        <taxon>Amphibia</taxon>
        <taxon>Batrachia</taxon>
        <taxon>Caudata</taxon>
        <taxon>Salamandroidea</taxon>
        <taxon>Salamandridae</taxon>
        <taxon>Pleurodelinae</taxon>
        <taxon>Pleurodeles</taxon>
    </lineage>
</organism>
<keyword evidence="10 11" id="KW-0407">Ion channel</keyword>
<name>A0AAV7PDH7_PLEWA</name>
<evidence type="ECO:0000313" key="13">
    <source>
        <dbReference type="EMBL" id="KAJ1126353.1"/>
    </source>
</evidence>
<evidence type="ECO:0000256" key="4">
    <source>
        <dbReference type="ARBA" id="ARBA00022692"/>
    </source>
</evidence>
<evidence type="ECO:0000256" key="10">
    <source>
        <dbReference type="ARBA" id="ARBA00023303"/>
    </source>
</evidence>
<evidence type="ECO:0000256" key="8">
    <source>
        <dbReference type="ARBA" id="ARBA00023136"/>
    </source>
</evidence>
<keyword evidence="6" id="KW-0915">Sodium</keyword>
<evidence type="ECO:0000256" key="7">
    <source>
        <dbReference type="ARBA" id="ARBA00023065"/>
    </source>
</evidence>
<evidence type="ECO:0000256" key="1">
    <source>
        <dbReference type="ARBA" id="ARBA00004141"/>
    </source>
</evidence>
<comment type="subcellular location">
    <subcellularLocation>
        <location evidence="1">Membrane</location>
        <topology evidence="1">Multi-pass membrane protein</topology>
    </subcellularLocation>
</comment>
<evidence type="ECO:0000256" key="6">
    <source>
        <dbReference type="ARBA" id="ARBA00023053"/>
    </source>
</evidence>
<dbReference type="Pfam" id="PF00858">
    <property type="entry name" value="ASC"/>
    <property type="match status" value="1"/>
</dbReference>
<proteinExistence type="inferred from homology"/>
<evidence type="ECO:0000313" key="14">
    <source>
        <dbReference type="Proteomes" id="UP001066276"/>
    </source>
</evidence>
<keyword evidence="9 11" id="KW-0739">Sodium transport</keyword>
<dbReference type="GO" id="GO:0005886">
    <property type="term" value="C:plasma membrane"/>
    <property type="evidence" value="ECO:0007669"/>
    <property type="project" value="TreeGrafter"/>
</dbReference>
<dbReference type="GO" id="GO:0015280">
    <property type="term" value="F:ligand-gated sodium channel activity"/>
    <property type="evidence" value="ECO:0007669"/>
    <property type="project" value="TreeGrafter"/>
</dbReference>
<keyword evidence="3 11" id="KW-0894">Sodium channel</keyword>
<keyword evidence="8 12" id="KW-0472">Membrane</keyword>
<sequence>MTRMYLRKPSLRAICAHTLRHTTAHGIPSILRSRGRLQRCCWAGFVLFVLACMVWQCSQLIATFLRYPTQEKVTMVNSPRLAFPAVTFCNLNRARMSKINSSRFRFLANELPFLFMRDGNQNETTSPEGVSVADDRQFAFALSRLTVKEQKELGHQLEDMLISCVFHGEICDQR</sequence>
<dbReference type="Proteomes" id="UP001066276">
    <property type="component" value="Chromosome 7"/>
</dbReference>
<accession>A0AAV7PDH7</accession>
<protein>
    <submittedName>
        <fullName evidence="13">Uncharacterized protein</fullName>
    </submittedName>
</protein>
<keyword evidence="2 11" id="KW-0813">Transport</keyword>
<dbReference type="InterPro" id="IPR001873">
    <property type="entry name" value="ENaC"/>
</dbReference>
<evidence type="ECO:0000256" key="9">
    <source>
        <dbReference type="ARBA" id="ARBA00023201"/>
    </source>
</evidence>
<evidence type="ECO:0000256" key="11">
    <source>
        <dbReference type="RuleBase" id="RU000679"/>
    </source>
</evidence>
<reference evidence="13" key="1">
    <citation type="journal article" date="2022" name="bioRxiv">
        <title>Sequencing and chromosome-scale assembly of the giantPleurodeles waltlgenome.</title>
        <authorList>
            <person name="Brown T."/>
            <person name="Elewa A."/>
            <person name="Iarovenko S."/>
            <person name="Subramanian E."/>
            <person name="Araus A.J."/>
            <person name="Petzold A."/>
            <person name="Susuki M."/>
            <person name="Suzuki K.-i.T."/>
            <person name="Hayashi T."/>
            <person name="Toyoda A."/>
            <person name="Oliveira C."/>
            <person name="Osipova E."/>
            <person name="Leigh N.D."/>
            <person name="Simon A."/>
            <person name="Yun M.H."/>
        </authorList>
    </citation>
    <scope>NUCLEOTIDE SEQUENCE</scope>
    <source>
        <strain evidence="13">20211129_DDA</strain>
        <tissue evidence="13">Liver</tissue>
    </source>
</reference>